<evidence type="ECO:0000313" key="1">
    <source>
        <dbReference type="EMBL" id="MBX23945.1"/>
    </source>
</evidence>
<name>A0A2P2M138_RHIMU</name>
<protein>
    <submittedName>
        <fullName evidence="1">Uncharacterized protein</fullName>
    </submittedName>
</protein>
<sequence length="52" mass="5993">MNEFNVKVAKHFTEISSTTRGPSEIIEATKSALYHKIQNKFWSRAHICTLID</sequence>
<organism evidence="1">
    <name type="scientific">Rhizophora mucronata</name>
    <name type="common">Asiatic mangrove</name>
    <dbReference type="NCBI Taxonomy" id="61149"/>
    <lineage>
        <taxon>Eukaryota</taxon>
        <taxon>Viridiplantae</taxon>
        <taxon>Streptophyta</taxon>
        <taxon>Embryophyta</taxon>
        <taxon>Tracheophyta</taxon>
        <taxon>Spermatophyta</taxon>
        <taxon>Magnoliopsida</taxon>
        <taxon>eudicotyledons</taxon>
        <taxon>Gunneridae</taxon>
        <taxon>Pentapetalae</taxon>
        <taxon>rosids</taxon>
        <taxon>fabids</taxon>
        <taxon>Malpighiales</taxon>
        <taxon>Rhizophoraceae</taxon>
        <taxon>Rhizophora</taxon>
    </lineage>
</organism>
<dbReference type="AlphaFoldDB" id="A0A2P2M138"/>
<dbReference type="EMBL" id="GGEC01043461">
    <property type="protein sequence ID" value="MBX23945.1"/>
    <property type="molecule type" value="Transcribed_RNA"/>
</dbReference>
<accession>A0A2P2M138</accession>
<proteinExistence type="predicted"/>
<reference evidence="1" key="1">
    <citation type="submission" date="2018-02" db="EMBL/GenBank/DDBJ databases">
        <title>Rhizophora mucronata_Transcriptome.</title>
        <authorList>
            <person name="Meera S.P."/>
            <person name="Sreeshan A."/>
            <person name="Augustine A."/>
        </authorList>
    </citation>
    <scope>NUCLEOTIDE SEQUENCE</scope>
    <source>
        <tissue evidence="1">Leaf</tissue>
    </source>
</reference>